<proteinExistence type="inferred from homology"/>
<dbReference type="PROSITE" id="PS50082">
    <property type="entry name" value="WD_REPEATS_2"/>
    <property type="match status" value="3"/>
</dbReference>
<keyword evidence="10" id="KW-0539">Nucleus</keyword>
<keyword evidence="5" id="KW-0677">Repeat</keyword>
<dbReference type="InterPro" id="IPR020472">
    <property type="entry name" value="WD40_PAC1"/>
</dbReference>
<evidence type="ECO:0000256" key="3">
    <source>
        <dbReference type="ARBA" id="ARBA00022448"/>
    </source>
</evidence>
<evidence type="ECO:0000256" key="11">
    <source>
        <dbReference type="PROSITE-ProRule" id="PRU00221"/>
    </source>
</evidence>
<evidence type="ECO:0000256" key="7">
    <source>
        <dbReference type="ARBA" id="ARBA00022927"/>
    </source>
</evidence>
<name>A0A6A6HHL9_VIRVR</name>
<evidence type="ECO:0000256" key="2">
    <source>
        <dbReference type="ARBA" id="ARBA00010102"/>
    </source>
</evidence>
<keyword evidence="9" id="KW-0906">Nuclear pore complex</keyword>
<feature type="region of interest" description="Disordered" evidence="12">
    <location>
        <begin position="257"/>
        <end position="317"/>
    </location>
</feature>
<sequence length="392" mass="43933">MATAFDHGHKDLVLAIDYNLYGNRMVTASSDHTLRVWDKEGDAWELMDSWKAHDAEVTDVKWNGPFSGEMLASIGEDGIFKVWEEDPLERPNSHKRFRRMYQLWSPTKVPFMSLDFKDIGADTFVALITRDGYLMICEPVDSDDFRDWQVLTQMYVCPTPPRTDETSFRVSFHHEKLPGWHAIAAGLDRKSLGLAVAAMDKVIVYRTDRERQLYIAAELLGARGLVRDVAWANGAMRGFDVIATASKDGAVRVYELTTPMRSESTPTSSEKDLDSPRTSSEIPRSKEQRRAQSGIGAGLAGSPQPNLTGQGSSGDRSRIKHDVKLVSELHEHEGAVWRVGFSPMGDVLISSGDDGKIRTWKRAFDASNGTAEWIEYSVVGTRPDEEETPYEE</sequence>
<feature type="compositionally biased region" description="Polar residues" evidence="12">
    <location>
        <begin position="259"/>
        <end position="268"/>
    </location>
</feature>
<dbReference type="InterPro" id="IPR001680">
    <property type="entry name" value="WD40_rpt"/>
</dbReference>
<dbReference type="Proteomes" id="UP000800092">
    <property type="component" value="Unassembled WGS sequence"/>
</dbReference>
<dbReference type="PANTHER" id="PTHR11024">
    <property type="entry name" value="NUCLEAR PORE COMPLEX PROTEIN SEC13 / SEH1 FAMILY MEMBER"/>
    <property type="match status" value="1"/>
</dbReference>
<feature type="repeat" description="WD" evidence="11">
    <location>
        <begin position="329"/>
        <end position="361"/>
    </location>
</feature>
<dbReference type="SUPFAM" id="SSF50978">
    <property type="entry name" value="WD40 repeat-like"/>
    <property type="match status" value="1"/>
</dbReference>
<dbReference type="GO" id="GO:1904263">
    <property type="term" value="P:positive regulation of TORC1 signaling"/>
    <property type="evidence" value="ECO:0007669"/>
    <property type="project" value="TreeGrafter"/>
</dbReference>
<keyword evidence="6" id="KW-0509">mRNA transport</keyword>
<dbReference type="GO" id="GO:0051028">
    <property type="term" value="P:mRNA transport"/>
    <property type="evidence" value="ECO:0007669"/>
    <property type="project" value="UniProtKB-KW"/>
</dbReference>
<evidence type="ECO:0000256" key="4">
    <source>
        <dbReference type="ARBA" id="ARBA00022574"/>
    </source>
</evidence>
<evidence type="ECO:0000256" key="5">
    <source>
        <dbReference type="ARBA" id="ARBA00022737"/>
    </source>
</evidence>
<evidence type="ECO:0000256" key="1">
    <source>
        <dbReference type="ARBA" id="ARBA00004567"/>
    </source>
</evidence>
<gene>
    <name evidence="13" type="ORF">EV356DRAFT_530472</name>
</gene>
<comment type="subcellular location">
    <subcellularLocation>
        <location evidence="1">Nucleus</location>
        <location evidence="1">Nuclear pore complex</location>
    </subcellularLocation>
</comment>
<dbReference type="GO" id="GO:0005198">
    <property type="term" value="F:structural molecule activity"/>
    <property type="evidence" value="ECO:0007669"/>
    <property type="project" value="InterPro"/>
</dbReference>
<dbReference type="GO" id="GO:0031080">
    <property type="term" value="C:nuclear pore outer ring"/>
    <property type="evidence" value="ECO:0007669"/>
    <property type="project" value="TreeGrafter"/>
</dbReference>
<dbReference type="AlphaFoldDB" id="A0A6A6HHL9"/>
<reference evidence="13" key="1">
    <citation type="journal article" date="2020" name="Stud. Mycol.">
        <title>101 Dothideomycetes genomes: a test case for predicting lifestyles and emergence of pathogens.</title>
        <authorList>
            <person name="Haridas S."/>
            <person name="Albert R."/>
            <person name="Binder M."/>
            <person name="Bloem J."/>
            <person name="Labutti K."/>
            <person name="Salamov A."/>
            <person name="Andreopoulos B."/>
            <person name="Baker S."/>
            <person name="Barry K."/>
            <person name="Bills G."/>
            <person name="Bluhm B."/>
            <person name="Cannon C."/>
            <person name="Castanera R."/>
            <person name="Culley D."/>
            <person name="Daum C."/>
            <person name="Ezra D."/>
            <person name="Gonzalez J."/>
            <person name="Henrissat B."/>
            <person name="Kuo A."/>
            <person name="Liang C."/>
            <person name="Lipzen A."/>
            <person name="Lutzoni F."/>
            <person name="Magnuson J."/>
            <person name="Mondo S."/>
            <person name="Nolan M."/>
            <person name="Ohm R."/>
            <person name="Pangilinan J."/>
            <person name="Park H.-J."/>
            <person name="Ramirez L."/>
            <person name="Alfaro M."/>
            <person name="Sun H."/>
            <person name="Tritt A."/>
            <person name="Yoshinaga Y."/>
            <person name="Zwiers L.-H."/>
            <person name="Turgeon B."/>
            <person name="Goodwin S."/>
            <person name="Spatafora J."/>
            <person name="Crous P."/>
            <person name="Grigoriev I."/>
        </authorList>
    </citation>
    <scope>NUCLEOTIDE SEQUENCE</scope>
    <source>
        <strain evidence="13">Tuck. ex Michener</strain>
    </source>
</reference>
<keyword evidence="14" id="KW-1185">Reference proteome</keyword>
<feature type="repeat" description="WD" evidence="11">
    <location>
        <begin position="6"/>
        <end position="38"/>
    </location>
</feature>
<dbReference type="GO" id="GO:0035859">
    <property type="term" value="C:Seh1-associated complex"/>
    <property type="evidence" value="ECO:0007669"/>
    <property type="project" value="TreeGrafter"/>
</dbReference>
<dbReference type="OrthoDB" id="5566198at2759"/>
<dbReference type="SMART" id="SM00320">
    <property type="entry name" value="WD40"/>
    <property type="match status" value="4"/>
</dbReference>
<evidence type="ECO:0000313" key="14">
    <source>
        <dbReference type="Proteomes" id="UP000800092"/>
    </source>
</evidence>
<dbReference type="PRINTS" id="PR00320">
    <property type="entry name" value="GPROTEINBRPT"/>
</dbReference>
<organism evidence="13 14">
    <name type="scientific">Viridothelium virens</name>
    <name type="common">Speckled blister lichen</name>
    <name type="synonym">Trypethelium virens</name>
    <dbReference type="NCBI Taxonomy" id="1048519"/>
    <lineage>
        <taxon>Eukaryota</taxon>
        <taxon>Fungi</taxon>
        <taxon>Dikarya</taxon>
        <taxon>Ascomycota</taxon>
        <taxon>Pezizomycotina</taxon>
        <taxon>Dothideomycetes</taxon>
        <taxon>Dothideomycetes incertae sedis</taxon>
        <taxon>Trypetheliales</taxon>
        <taxon>Trypetheliaceae</taxon>
        <taxon>Viridothelium</taxon>
    </lineage>
</organism>
<feature type="repeat" description="WD" evidence="11">
    <location>
        <begin position="50"/>
        <end position="84"/>
    </location>
</feature>
<dbReference type="GO" id="GO:0015031">
    <property type="term" value="P:protein transport"/>
    <property type="evidence" value="ECO:0007669"/>
    <property type="project" value="UniProtKB-KW"/>
</dbReference>
<keyword evidence="3" id="KW-0813">Transport</keyword>
<dbReference type="GO" id="GO:0034198">
    <property type="term" value="P:cellular response to amino acid starvation"/>
    <property type="evidence" value="ECO:0007669"/>
    <property type="project" value="TreeGrafter"/>
</dbReference>
<feature type="compositionally biased region" description="Polar residues" evidence="12">
    <location>
        <begin position="303"/>
        <end position="314"/>
    </location>
</feature>
<keyword evidence="8" id="KW-0811">Translocation</keyword>
<accession>A0A6A6HHL9</accession>
<dbReference type="EMBL" id="ML991782">
    <property type="protein sequence ID" value="KAF2236960.1"/>
    <property type="molecule type" value="Genomic_DNA"/>
</dbReference>
<dbReference type="PROSITE" id="PS50294">
    <property type="entry name" value="WD_REPEATS_REGION"/>
    <property type="match status" value="2"/>
</dbReference>
<evidence type="ECO:0000256" key="8">
    <source>
        <dbReference type="ARBA" id="ARBA00023010"/>
    </source>
</evidence>
<keyword evidence="4 11" id="KW-0853">WD repeat</keyword>
<comment type="similarity">
    <text evidence="2">Belongs to the WD repeat SEC13 family.</text>
</comment>
<dbReference type="Gene3D" id="2.130.10.10">
    <property type="entry name" value="YVTN repeat-like/Quinoprotein amine dehydrogenase"/>
    <property type="match status" value="1"/>
</dbReference>
<dbReference type="InterPro" id="IPR015943">
    <property type="entry name" value="WD40/YVTN_repeat-like_dom_sf"/>
</dbReference>
<dbReference type="PANTHER" id="PTHR11024:SF3">
    <property type="entry name" value="NUCLEOPORIN SEH1"/>
    <property type="match status" value="1"/>
</dbReference>
<dbReference type="InterPro" id="IPR037363">
    <property type="entry name" value="Sec13/Seh1_fam"/>
</dbReference>
<dbReference type="InterPro" id="IPR036322">
    <property type="entry name" value="WD40_repeat_dom_sf"/>
</dbReference>
<dbReference type="Pfam" id="PF00400">
    <property type="entry name" value="WD40"/>
    <property type="match status" value="3"/>
</dbReference>
<evidence type="ECO:0000313" key="13">
    <source>
        <dbReference type="EMBL" id="KAF2236960.1"/>
    </source>
</evidence>
<keyword evidence="7" id="KW-0653">Protein transport</keyword>
<protein>
    <submittedName>
        <fullName evidence="13">Putative nuclear pore protein</fullName>
    </submittedName>
</protein>
<evidence type="ECO:0000256" key="10">
    <source>
        <dbReference type="ARBA" id="ARBA00023242"/>
    </source>
</evidence>
<evidence type="ECO:0000256" key="12">
    <source>
        <dbReference type="SAM" id="MobiDB-lite"/>
    </source>
</evidence>
<evidence type="ECO:0000256" key="9">
    <source>
        <dbReference type="ARBA" id="ARBA00023132"/>
    </source>
</evidence>
<evidence type="ECO:0000256" key="6">
    <source>
        <dbReference type="ARBA" id="ARBA00022816"/>
    </source>
</evidence>